<dbReference type="Gene3D" id="3.40.630.40">
    <property type="entry name" value="Zn-dependent exopeptidases"/>
    <property type="match status" value="1"/>
</dbReference>
<sequence>MLLTHLEGADHPLLRRSHRDAGLAVLLAPDVPAILLEMGFITNPEDERVLSDERARRRLMRSVAEGIDRYFREPAAPVMVAGDIAGG</sequence>
<protein>
    <recommendedName>
        <fullName evidence="2">N-acetylmuramoyl-L-alanine amidase</fullName>
        <ecNumber evidence="2">3.5.1.28</ecNumber>
    </recommendedName>
</protein>
<evidence type="ECO:0000313" key="5">
    <source>
        <dbReference type="EMBL" id="SPU46558.1"/>
    </source>
</evidence>
<dbReference type="GO" id="GO:0030288">
    <property type="term" value="C:outer membrane-bounded periplasmic space"/>
    <property type="evidence" value="ECO:0007669"/>
    <property type="project" value="TreeGrafter"/>
</dbReference>
<dbReference type="Proteomes" id="UP000250358">
    <property type="component" value="Unassembled WGS sequence"/>
</dbReference>
<evidence type="ECO:0000259" key="4">
    <source>
        <dbReference type="SMART" id="SM00646"/>
    </source>
</evidence>
<name>A0A2X1APD4_BREDI</name>
<organism evidence="5 6">
    <name type="scientific">Brevundimonas diminuta</name>
    <name type="common">Pseudomonas diminuta</name>
    <dbReference type="NCBI Taxonomy" id="293"/>
    <lineage>
        <taxon>Bacteria</taxon>
        <taxon>Pseudomonadati</taxon>
        <taxon>Pseudomonadota</taxon>
        <taxon>Alphaproteobacteria</taxon>
        <taxon>Caulobacterales</taxon>
        <taxon>Caulobacteraceae</taxon>
        <taxon>Brevundimonas</taxon>
    </lineage>
</organism>
<dbReference type="PANTHER" id="PTHR30404:SF0">
    <property type="entry name" value="N-ACETYLMURAMOYL-L-ALANINE AMIDASE AMIC"/>
    <property type="match status" value="1"/>
</dbReference>
<dbReference type="PANTHER" id="PTHR30404">
    <property type="entry name" value="N-ACETYLMURAMOYL-L-ALANINE AMIDASE"/>
    <property type="match status" value="1"/>
</dbReference>
<comment type="catalytic activity">
    <reaction evidence="1">
        <text>Hydrolyzes the link between N-acetylmuramoyl residues and L-amino acid residues in certain cell-wall glycopeptides.</text>
        <dbReference type="EC" id="3.5.1.28"/>
    </reaction>
</comment>
<dbReference type="InterPro" id="IPR050695">
    <property type="entry name" value="N-acetylmuramoyl_amidase_3"/>
</dbReference>
<proteinExistence type="predicted"/>
<keyword evidence="3 5" id="KW-0378">Hydrolase</keyword>
<reference evidence="5 6" key="1">
    <citation type="submission" date="2018-06" db="EMBL/GenBank/DDBJ databases">
        <authorList>
            <consortium name="Pathogen Informatics"/>
            <person name="Doyle S."/>
        </authorList>
    </citation>
    <scope>NUCLEOTIDE SEQUENCE [LARGE SCALE GENOMIC DNA]</scope>
    <source>
        <strain evidence="5 6">NCTC11165</strain>
    </source>
</reference>
<dbReference type="SUPFAM" id="SSF53187">
    <property type="entry name" value="Zn-dependent exopeptidases"/>
    <property type="match status" value="1"/>
</dbReference>
<evidence type="ECO:0000256" key="3">
    <source>
        <dbReference type="ARBA" id="ARBA00022801"/>
    </source>
</evidence>
<dbReference type="GO" id="GO:0009253">
    <property type="term" value="P:peptidoglycan catabolic process"/>
    <property type="evidence" value="ECO:0007669"/>
    <property type="project" value="InterPro"/>
</dbReference>
<evidence type="ECO:0000256" key="1">
    <source>
        <dbReference type="ARBA" id="ARBA00001561"/>
    </source>
</evidence>
<gene>
    <name evidence="5" type="primary">amiC</name>
    <name evidence="5" type="ORF">NCTC11165_02896</name>
</gene>
<accession>A0A2X1APD4</accession>
<evidence type="ECO:0000256" key="2">
    <source>
        <dbReference type="ARBA" id="ARBA00011901"/>
    </source>
</evidence>
<dbReference type="GO" id="GO:0008745">
    <property type="term" value="F:N-acetylmuramoyl-L-alanine amidase activity"/>
    <property type="evidence" value="ECO:0007669"/>
    <property type="project" value="UniProtKB-EC"/>
</dbReference>
<dbReference type="EMBL" id="UAQM01000044">
    <property type="protein sequence ID" value="SPU46558.1"/>
    <property type="molecule type" value="Genomic_DNA"/>
</dbReference>
<dbReference type="AlphaFoldDB" id="A0A2X1APD4"/>
<dbReference type="CDD" id="cd02696">
    <property type="entry name" value="MurNAc-LAA"/>
    <property type="match status" value="1"/>
</dbReference>
<dbReference type="Pfam" id="PF01520">
    <property type="entry name" value="Amidase_3"/>
    <property type="match status" value="1"/>
</dbReference>
<feature type="domain" description="MurNAc-LAA" evidence="4">
    <location>
        <begin position="4"/>
        <end position="68"/>
    </location>
</feature>
<dbReference type="EC" id="3.5.1.28" evidence="2"/>
<dbReference type="InterPro" id="IPR002508">
    <property type="entry name" value="MurNAc-LAA_cat"/>
</dbReference>
<evidence type="ECO:0000313" key="6">
    <source>
        <dbReference type="Proteomes" id="UP000250358"/>
    </source>
</evidence>
<dbReference type="SMART" id="SM00646">
    <property type="entry name" value="Ami_3"/>
    <property type="match status" value="1"/>
</dbReference>